<proteinExistence type="predicted"/>
<evidence type="ECO:0000313" key="1">
    <source>
        <dbReference type="EMBL" id="OYL24781.1"/>
    </source>
</evidence>
<comment type="caution">
    <text evidence="1">The sequence shown here is derived from an EMBL/GenBank/DDBJ whole genome shotgun (WGS) entry which is preliminary data.</text>
</comment>
<organism evidence="1 2">
    <name type="scientific">Streptococcus pneumoniae</name>
    <dbReference type="NCBI Taxonomy" id="1313"/>
    <lineage>
        <taxon>Bacteria</taxon>
        <taxon>Bacillati</taxon>
        <taxon>Bacillota</taxon>
        <taxon>Bacilli</taxon>
        <taxon>Lactobacillales</taxon>
        <taxon>Streptococcaceae</taxon>
        <taxon>Streptococcus</taxon>
    </lineage>
</organism>
<reference evidence="1 2" key="1">
    <citation type="submission" date="2017-07" db="EMBL/GenBank/DDBJ databases">
        <title>Invasive disease caused simultaneously by more than one serotype of Streptococcus pneumoniae, South Africa.</title>
        <authorList>
            <person name="Ndlangisa K."/>
            <person name="Du Plessis M."/>
            <person name="Von Gottberg A."/>
        </authorList>
    </citation>
    <scope>NUCLEOTIDE SEQUENCE [LARGE SCALE GENOMIC DNA]</scope>
    <source>
        <strain evidence="1 2">8227-15B</strain>
    </source>
</reference>
<dbReference type="Proteomes" id="UP000214939">
    <property type="component" value="Unassembled WGS sequence"/>
</dbReference>
<protein>
    <submittedName>
        <fullName evidence="1">Uncharacterized protein</fullName>
    </submittedName>
</protein>
<accession>A0AA44S5R4</accession>
<sequence>MRNSKQEIKKPHNRPRQSLIVKLSLIRNQPLKRPIFYTLFYTMKGVMSIFSMFRPCPEADKQGEYNEI</sequence>
<name>A0AA44S5R4_STREE</name>
<dbReference type="EMBL" id="NNBW01000217">
    <property type="protein sequence ID" value="OYL24781.1"/>
    <property type="molecule type" value="Genomic_DNA"/>
</dbReference>
<dbReference type="AlphaFoldDB" id="A0AA44S5R4"/>
<evidence type="ECO:0000313" key="2">
    <source>
        <dbReference type="Proteomes" id="UP000214939"/>
    </source>
</evidence>
<gene>
    <name evidence="1" type="ORF">A5N45_10750</name>
</gene>